<feature type="transmembrane region" description="Helical" evidence="8">
    <location>
        <begin position="82"/>
        <end position="102"/>
    </location>
</feature>
<feature type="transmembrane region" description="Helical" evidence="8">
    <location>
        <begin position="155"/>
        <end position="176"/>
    </location>
</feature>
<gene>
    <name evidence="10" type="ORF">LADA_0E05336G</name>
</gene>
<evidence type="ECO:0000256" key="5">
    <source>
        <dbReference type="ARBA" id="ARBA00022989"/>
    </source>
</evidence>
<dbReference type="PANTHER" id="PTHR14969">
    <property type="entry name" value="SPHINGOSINE-1-PHOSPHATE PHOSPHOHYDROLASE"/>
    <property type="match status" value="1"/>
</dbReference>
<keyword evidence="6 8" id="KW-0472">Membrane</keyword>
<comment type="subcellular location">
    <subcellularLocation>
        <location evidence="1">Endoplasmic reticulum membrane</location>
        <topology evidence="1">Multi-pass membrane protein</topology>
    </subcellularLocation>
</comment>
<feature type="transmembrane region" description="Helical" evidence="8">
    <location>
        <begin position="247"/>
        <end position="267"/>
    </location>
</feature>
<dbReference type="PANTHER" id="PTHR14969:SF28">
    <property type="entry name" value="DIHYDROSPHINGOSINE 1-PHOSPHATE PHOSPHATASE LCB3-RELATED"/>
    <property type="match status" value="1"/>
</dbReference>
<evidence type="ECO:0000256" key="8">
    <source>
        <dbReference type="SAM" id="Phobius"/>
    </source>
</evidence>
<comment type="similarity">
    <text evidence="7">Belongs to the type 2 lipid phosphate phosphatase family.</text>
</comment>
<feature type="transmembrane region" description="Helical" evidence="8">
    <location>
        <begin position="385"/>
        <end position="406"/>
    </location>
</feature>
<reference evidence="11" key="1">
    <citation type="submission" date="2016-03" db="EMBL/GenBank/DDBJ databases">
        <authorList>
            <person name="Devillers H."/>
        </authorList>
    </citation>
    <scope>NUCLEOTIDE SEQUENCE [LARGE SCALE GENOMIC DNA]</scope>
</reference>
<proteinExistence type="inferred from homology"/>
<evidence type="ECO:0000256" key="6">
    <source>
        <dbReference type="ARBA" id="ARBA00023136"/>
    </source>
</evidence>
<evidence type="ECO:0000256" key="7">
    <source>
        <dbReference type="ARBA" id="ARBA00038324"/>
    </source>
</evidence>
<name>A0A1G4JC31_9SACH</name>
<evidence type="ECO:0000313" key="10">
    <source>
        <dbReference type="EMBL" id="SCU87650.1"/>
    </source>
</evidence>
<dbReference type="GO" id="GO:0042392">
    <property type="term" value="F:sphingosine-1-phosphate phosphatase activity"/>
    <property type="evidence" value="ECO:0007669"/>
    <property type="project" value="TreeGrafter"/>
</dbReference>
<feature type="transmembrane region" description="Helical" evidence="8">
    <location>
        <begin position="182"/>
        <end position="201"/>
    </location>
</feature>
<feature type="transmembrane region" description="Helical" evidence="8">
    <location>
        <begin position="213"/>
        <end position="232"/>
    </location>
</feature>
<evidence type="ECO:0000256" key="2">
    <source>
        <dbReference type="ARBA" id="ARBA00022692"/>
    </source>
</evidence>
<dbReference type="EMBL" id="LT598455">
    <property type="protein sequence ID" value="SCU87650.1"/>
    <property type="molecule type" value="Genomic_DNA"/>
</dbReference>
<evidence type="ECO:0000256" key="4">
    <source>
        <dbReference type="ARBA" id="ARBA00022824"/>
    </source>
</evidence>
<dbReference type="SUPFAM" id="SSF48317">
    <property type="entry name" value="Acid phosphatase/Vanadium-dependent haloperoxidase"/>
    <property type="match status" value="1"/>
</dbReference>
<keyword evidence="5 8" id="KW-1133">Transmembrane helix</keyword>
<feature type="domain" description="Phosphatidic acid phosphatase type 2/haloperoxidase" evidence="9">
    <location>
        <begin position="111"/>
        <end position="231"/>
    </location>
</feature>
<dbReference type="InterPro" id="IPR000326">
    <property type="entry name" value="PAP2/HPO"/>
</dbReference>
<evidence type="ECO:0000259" key="9">
    <source>
        <dbReference type="SMART" id="SM00014"/>
    </source>
</evidence>
<dbReference type="STRING" id="1266660.A0A1G4JC31"/>
<protein>
    <submittedName>
        <fullName evidence="10">LADA_0E05336g1_1</fullName>
    </submittedName>
</protein>
<evidence type="ECO:0000256" key="3">
    <source>
        <dbReference type="ARBA" id="ARBA00022801"/>
    </source>
</evidence>
<keyword evidence="4" id="KW-0256">Endoplasmic reticulum</keyword>
<dbReference type="GO" id="GO:0006629">
    <property type="term" value="P:lipid metabolic process"/>
    <property type="evidence" value="ECO:0007669"/>
    <property type="project" value="UniProtKB-ARBA"/>
</dbReference>
<dbReference type="Gene3D" id="1.20.144.10">
    <property type="entry name" value="Phosphatidic acid phosphatase type 2/haloperoxidase"/>
    <property type="match status" value="1"/>
</dbReference>
<dbReference type="CDD" id="cd03388">
    <property type="entry name" value="PAP2_SPPase1"/>
    <property type="match status" value="1"/>
</dbReference>
<dbReference type="Pfam" id="PF01569">
    <property type="entry name" value="PAP2"/>
    <property type="match status" value="1"/>
</dbReference>
<accession>A0A1G4JC31</accession>
<dbReference type="GO" id="GO:0005789">
    <property type="term" value="C:endoplasmic reticulum membrane"/>
    <property type="evidence" value="ECO:0007669"/>
    <property type="project" value="UniProtKB-SubCell"/>
</dbReference>
<feature type="transmembrane region" description="Helical" evidence="8">
    <location>
        <begin position="311"/>
        <end position="333"/>
    </location>
</feature>
<dbReference type="InterPro" id="IPR036938">
    <property type="entry name" value="PAP2/HPO_sf"/>
</dbReference>
<keyword evidence="11" id="KW-1185">Reference proteome</keyword>
<keyword evidence="3" id="KW-0378">Hydrolase</keyword>
<organism evidence="10 11">
    <name type="scientific">Lachancea dasiensis</name>
    <dbReference type="NCBI Taxonomy" id="1072105"/>
    <lineage>
        <taxon>Eukaryota</taxon>
        <taxon>Fungi</taxon>
        <taxon>Dikarya</taxon>
        <taxon>Ascomycota</taxon>
        <taxon>Saccharomycotina</taxon>
        <taxon>Saccharomycetes</taxon>
        <taxon>Saccharomycetales</taxon>
        <taxon>Saccharomycetaceae</taxon>
        <taxon>Lachancea</taxon>
    </lineage>
</organism>
<dbReference type="AlphaFoldDB" id="A0A1G4JC31"/>
<keyword evidence="2 8" id="KW-0812">Transmembrane</keyword>
<dbReference type="SMART" id="SM00014">
    <property type="entry name" value="acidPPc"/>
    <property type="match status" value="1"/>
</dbReference>
<evidence type="ECO:0000313" key="11">
    <source>
        <dbReference type="Proteomes" id="UP000190274"/>
    </source>
</evidence>
<evidence type="ECO:0000256" key="1">
    <source>
        <dbReference type="ARBA" id="ARBA00004477"/>
    </source>
</evidence>
<dbReference type="OrthoDB" id="301434at2759"/>
<dbReference type="Proteomes" id="UP000190274">
    <property type="component" value="Chromosome E"/>
</dbReference>
<sequence>MASRSRSCTDSEIRLDGLTEVETYKDKHLYADPGNHSSDHFKRRMSPLRFKMRSWLVQYTEEQSGRLNKWQIKYRSPWMDKYFAYTALMGSHMFYVVMVPMPRWIGYSDVCRDLVYILGYSIYFSGFLKDYWCLPRPKSPPLTRVTLSGYTTKEYGAPSSHTANATGVALLMLWYICGSHTLTIRWKILATIGTFFYYFTLTLGRIYCGMHGILDIVSGMSIGAACFAARWAVLSYSSLDSASMQEWGFWFPFASIGLGLFLLFKHVEPVDHCPCFEDSVAFVGVICGLETSDWLSWALWGSENYQVYYKWAEFGLLLTLRRIFIGVLLVILWKSVVGKRLVYAILNSIFIDDRSLYVHQHSEASAMKEVPLFSGRSRTELLGRFMIYAGVASVVVLACPITFQVLGV</sequence>